<comment type="caution">
    <text evidence="1">The sequence shown here is derived from an EMBL/GenBank/DDBJ whole genome shotgun (WGS) entry which is preliminary data.</text>
</comment>
<dbReference type="RefSeq" id="WP_019376770.1">
    <property type="nucleotide sequence ID" value="NZ_CP033049.1"/>
</dbReference>
<dbReference type="Proteomes" id="UP000621631">
    <property type="component" value="Unassembled WGS sequence"/>
</dbReference>
<dbReference type="InterPro" id="IPR050563">
    <property type="entry name" value="4-hydroxybenzoyl-CoA_TE"/>
</dbReference>
<organism evidence="1 2">
    <name type="scientific">Virgibacillus halodenitrificans</name>
    <name type="common">Bacillus halodenitrificans</name>
    <dbReference type="NCBI Taxonomy" id="1482"/>
    <lineage>
        <taxon>Bacteria</taxon>
        <taxon>Bacillati</taxon>
        <taxon>Bacillota</taxon>
        <taxon>Bacilli</taxon>
        <taxon>Bacillales</taxon>
        <taxon>Bacillaceae</taxon>
        <taxon>Virgibacillus</taxon>
    </lineage>
</organism>
<dbReference type="InterPro" id="IPR029069">
    <property type="entry name" value="HotDog_dom_sf"/>
</dbReference>
<keyword evidence="2" id="KW-1185">Reference proteome</keyword>
<name>A0ABR7VQW2_VIRHA</name>
<gene>
    <name evidence="1" type="ORF">IC602_14085</name>
</gene>
<dbReference type="PANTHER" id="PTHR31793">
    <property type="entry name" value="4-HYDROXYBENZOYL-COA THIOESTERASE FAMILY MEMBER"/>
    <property type="match status" value="1"/>
</dbReference>
<sequence>MSKITYIEDMEQWRSEFSFSIPISIRFSETDMFGHVNNVSPFIYFEEARIEFLKSLELFTSSSTDKAIPVVGDLQCNYLKQIFFDQKIQLYVKVHYIGNSSVDLHYMAIDEKEEIALTGRGRLVFVQAESGKPISLEQSIKEKLANA</sequence>
<reference evidence="1 2" key="1">
    <citation type="submission" date="2020-09" db="EMBL/GenBank/DDBJ databases">
        <title>Draft Genome Sequences of Oil-Oxidizing Bacteria Halomonas titanicae, Marinobacter lutaoensis, and Virgibacillus halodenitrificans Isolated from Highly Saline Environments.</title>
        <authorList>
            <person name="Grouzdev D.S."/>
            <person name="Sokolova D.S."/>
            <person name="Semenova E.M."/>
            <person name="Borzenkov I.A."/>
            <person name="Bidzhieva S.K."/>
            <person name="Poltaraus A.B."/>
            <person name="Nazina T.N."/>
        </authorList>
    </citation>
    <scope>NUCLEOTIDE SEQUENCE [LARGE SCALE GENOMIC DNA]</scope>
    <source>
        <strain evidence="1 2">VKM B-3472D</strain>
    </source>
</reference>
<dbReference type="EMBL" id="JACWEZ010000009">
    <property type="protein sequence ID" value="MBD1223731.1"/>
    <property type="molecule type" value="Genomic_DNA"/>
</dbReference>
<dbReference type="CDD" id="cd00586">
    <property type="entry name" value="4HBT"/>
    <property type="match status" value="1"/>
</dbReference>
<evidence type="ECO:0000313" key="2">
    <source>
        <dbReference type="Proteomes" id="UP000621631"/>
    </source>
</evidence>
<protein>
    <submittedName>
        <fullName evidence="1">Acyl-CoA thioesterase</fullName>
    </submittedName>
</protein>
<dbReference type="PANTHER" id="PTHR31793:SF24">
    <property type="entry name" value="LONG-CHAIN ACYL-COA THIOESTERASE FADM"/>
    <property type="match status" value="1"/>
</dbReference>
<dbReference type="Gene3D" id="3.10.129.10">
    <property type="entry name" value="Hotdog Thioesterase"/>
    <property type="match status" value="1"/>
</dbReference>
<dbReference type="Pfam" id="PF13279">
    <property type="entry name" value="4HBT_2"/>
    <property type="match status" value="1"/>
</dbReference>
<dbReference type="SUPFAM" id="SSF54637">
    <property type="entry name" value="Thioesterase/thiol ester dehydrase-isomerase"/>
    <property type="match status" value="1"/>
</dbReference>
<proteinExistence type="predicted"/>
<accession>A0ABR7VQW2</accession>
<evidence type="ECO:0000313" key="1">
    <source>
        <dbReference type="EMBL" id="MBD1223731.1"/>
    </source>
</evidence>